<gene>
    <name evidence="5" type="primary">LOC101501599</name>
</gene>
<dbReference type="Pfam" id="PF05667">
    <property type="entry name" value="CCDC22_CC"/>
    <property type="match status" value="1"/>
</dbReference>
<feature type="non-terminal residue" evidence="5">
    <location>
        <position position="1"/>
    </location>
</feature>
<evidence type="ECO:0000259" key="3">
    <source>
        <dbReference type="Pfam" id="PF05667"/>
    </source>
</evidence>
<dbReference type="AlphaFoldDB" id="A0A1S3E5A2"/>
<protein>
    <submittedName>
        <fullName evidence="5">Coiled-coil domain-containing protein 22</fullName>
    </submittedName>
</protein>
<evidence type="ECO:0000256" key="1">
    <source>
        <dbReference type="SAM" id="Coils"/>
    </source>
</evidence>
<dbReference type="Proteomes" id="UP000087171">
    <property type="component" value="Chromosome Ca4"/>
</dbReference>
<dbReference type="eggNOG" id="KOG1937">
    <property type="taxonomic scope" value="Eukaryota"/>
</dbReference>
<evidence type="ECO:0000313" key="5">
    <source>
        <dbReference type="RefSeq" id="XP_012570559.2"/>
    </source>
</evidence>
<dbReference type="InterPro" id="IPR048348">
    <property type="entry name" value="CCDC22_CC"/>
</dbReference>
<name>A0A1S3E5A2_CICAR</name>
<feature type="domain" description="CCDC22 coiled-coil" evidence="3">
    <location>
        <begin position="200"/>
        <end position="437"/>
    </location>
</feature>
<keyword evidence="4" id="KW-1185">Reference proteome</keyword>
<reference evidence="5" key="2">
    <citation type="submission" date="2025-08" db="UniProtKB">
        <authorList>
            <consortium name="RefSeq"/>
        </authorList>
    </citation>
    <scope>IDENTIFICATION</scope>
    <source>
        <tissue evidence="5">Etiolated seedlings</tissue>
    </source>
</reference>
<feature type="coiled-coil region" evidence="1">
    <location>
        <begin position="299"/>
        <end position="330"/>
    </location>
</feature>
<dbReference type="RefSeq" id="XP_012570559.2">
    <property type="nucleotide sequence ID" value="XM_012715105.2"/>
</dbReference>
<dbReference type="PANTHER" id="PTHR15668:SF4">
    <property type="entry name" value="COILED-COIL DOMAIN-CONTAINING PROTEIN 22"/>
    <property type="match status" value="1"/>
</dbReference>
<keyword evidence="1" id="KW-0175">Coiled coil</keyword>
<feature type="coiled-coil region" evidence="1">
    <location>
        <begin position="218"/>
        <end position="266"/>
    </location>
</feature>
<dbReference type="GO" id="GO:0097602">
    <property type="term" value="F:cullin family protein binding"/>
    <property type="evidence" value="ECO:0007669"/>
    <property type="project" value="TreeGrafter"/>
</dbReference>
<evidence type="ECO:0000313" key="4">
    <source>
        <dbReference type="Proteomes" id="UP000087171"/>
    </source>
</evidence>
<dbReference type="STRING" id="3827.A0A1S3E5A2"/>
<sequence length="473" mass="54143">NKRCSFCLYAHLYHLLLFHLPFHPKLQNHPDSAITQTTDLQSSGDSAPSFLLSQSLSSVALFLPILFLIQELFEFEDLSELIRFLVKRISESLKSGKVADRKNSSAGNKLRGDEEVVDDYSKVESKLNDLKMETQTPGTGNTRGDTSVSQANKGSDSVNDELNCVLNEKELAIGEIDAGRGIFGNEENPSPIGDGHLTVLQQKEKELVDEVTLRTSEVEHLERELEVMKAAAEMTFNNQQSVDFYLDQLTEQVHAKTNDLSTLESEWDAVRKPLEERKRTLEESLYLNSPDAQAMLHKLREVQQEEDFISSEIRKREEEHSKLLADLEKQQKVASRKSYTHRIEEITKNSRKQDADIERILKETREVQLESNSIQERLHRTYAVADEIVFREAKKDPTGLQVYKLLVNIHKGFEQISEKILATDRIRREVSEYEMKLAATPSTSQRLDVSELQSDLDIIIRENEYLDPLLQDK</sequence>
<feature type="compositionally biased region" description="Polar residues" evidence="2">
    <location>
        <begin position="133"/>
        <end position="155"/>
    </location>
</feature>
<dbReference type="OrthoDB" id="10266736at2759"/>
<dbReference type="KEGG" id="cam:101501599"/>
<evidence type="ECO:0000256" key="2">
    <source>
        <dbReference type="SAM" id="MobiDB-lite"/>
    </source>
</evidence>
<accession>A0A1S3E5A2</accession>
<proteinExistence type="predicted"/>
<dbReference type="PaxDb" id="3827-XP_004498218.1"/>
<reference evidence="4" key="1">
    <citation type="journal article" date="2013" name="Nat. Biotechnol.">
        <title>Draft genome sequence of chickpea (Cicer arietinum) provides a resource for trait improvement.</title>
        <authorList>
            <person name="Varshney R.K."/>
            <person name="Song C."/>
            <person name="Saxena R.K."/>
            <person name="Azam S."/>
            <person name="Yu S."/>
            <person name="Sharpe A.G."/>
            <person name="Cannon S."/>
            <person name="Baek J."/>
            <person name="Rosen B.D."/>
            <person name="Tar'an B."/>
            <person name="Millan T."/>
            <person name="Zhang X."/>
            <person name="Ramsay L.D."/>
            <person name="Iwata A."/>
            <person name="Wang Y."/>
            <person name="Nelson W."/>
            <person name="Farmer A.D."/>
            <person name="Gaur P.M."/>
            <person name="Soderlund C."/>
            <person name="Penmetsa R.V."/>
            <person name="Xu C."/>
            <person name="Bharti A.K."/>
            <person name="He W."/>
            <person name="Winter P."/>
            <person name="Zhao S."/>
            <person name="Hane J.K."/>
            <person name="Carrasquilla-Garcia N."/>
            <person name="Condie J.A."/>
            <person name="Upadhyaya H.D."/>
            <person name="Luo M.C."/>
            <person name="Thudi M."/>
            <person name="Gowda C.L."/>
            <person name="Singh N.P."/>
            <person name="Lichtenzveig J."/>
            <person name="Gali K.K."/>
            <person name="Rubio J."/>
            <person name="Nadarajan N."/>
            <person name="Dolezel J."/>
            <person name="Bansal K.C."/>
            <person name="Xu X."/>
            <person name="Edwards D."/>
            <person name="Zhang G."/>
            <person name="Kahl G."/>
            <person name="Gil J."/>
            <person name="Singh K.B."/>
            <person name="Datta S.K."/>
            <person name="Jackson S.A."/>
            <person name="Wang J."/>
            <person name="Cook D.R."/>
        </authorList>
    </citation>
    <scope>NUCLEOTIDE SEQUENCE [LARGE SCALE GENOMIC DNA]</scope>
    <source>
        <strain evidence="4">cv. CDC Frontier</strain>
    </source>
</reference>
<dbReference type="InterPro" id="IPR008530">
    <property type="entry name" value="CCDC22"/>
</dbReference>
<dbReference type="PANTHER" id="PTHR15668">
    <property type="entry name" value="JM1 PROTEIN"/>
    <property type="match status" value="1"/>
</dbReference>
<feature type="region of interest" description="Disordered" evidence="2">
    <location>
        <begin position="128"/>
        <end position="155"/>
    </location>
</feature>
<organism evidence="4 5">
    <name type="scientific">Cicer arietinum</name>
    <name type="common">Chickpea</name>
    <name type="synonym">Garbanzo</name>
    <dbReference type="NCBI Taxonomy" id="3827"/>
    <lineage>
        <taxon>Eukaryota</taxon>
        <taxon>Viridiplantae</taxon>
        <taxon>Streptophyta</taxon>
        <taxon>Embryophyta</taxon>
        <taxon>Tracheophyta</taxon>
        <taxon>Spermatophyta</taxon>
        <taxon>Magnoliopsida</taxon>
        <taxon>eudicotyledons</taxon>
        <taxon>Gunneridae</taxon>
        <taxon>Pentapetalae</taxon>
        <taxon>rosids</taxon>
        <taxon>fabids</taxon>
        <taxon>Fabales</taxon>
        <taxon>Fabaceae</taxon>
        <taxon>Papilionoideae</taxon>
        <taxon>50 kb inversion clade</taxon>
        <taxon>NPAAA clade</taxon>
        <taxon>Hologalegina</taxon>
        <taxon>IRL clade</taxon>
        <taxon>Cicereae</taxon>
        <taxon>Cicer</taxon>
    </lineage>
</organism>
<dbReference type="GO" id="GO:2000060">
    <property type="term" value="P:positive regulation of ubiquitin-dependent protein catabolic process"/>
    <property type="evidence" value="ECO:0007669"/>
    <property type="project" value="TreeGrafter"/>
</dbReference>